<dbReference type="Proteomes" id="UP000694255">
    <property type="component" value="Unassembled WGS sequence"/>
</dbReference>
<evidence type="ECO:0000313" key="1">
    <source>
        <dbReference type="EMBL" id="KAG7661836.1"/>
    </source>
</evidence>
<accession>A0A8J5QAQ6</accession>
<organism evidence="1 2">
    <name type="scientific">[Candida] subhashii</name>
    <dbReference type="NCBI Taxonomy" id="561895"/>
    <lineage>
        <taxon>Eukaryota</taxon>
        <taxon>Fungi</taxon>
        <taxon>Dikarya</taxon>
        <taxon>Ascomycota</taxon>
        <taxon>Saccharomycotina</taxon>
        <taxon>Pichiomycetes</taxon>
        <taxon>Debaryomycetaceae</taxon>
        <taxon>Spathaspora</taxon>
    </lineage>
</organism>
<sequence length="119" mass="13913">MRRTNRLRQCVEVFQKVLLLRGESSRLVNYAIPVAARGRTEIILPTSIRSYKLPKPQIYRFILQLNILLWYKEYKDESMCEISGGNVDRLRASWCYVYAVTRASGLRNQKKSQTINGDQ</sequence>
<comment type="caution">
    <text evidence="1">The sequence shown here is derived from an EMBL/GenBank/DDBJ whole genome shotgun (WGS) entry which is preliminary data.</text>
</comment>
<dbReference type="GeneID" id="73471462"/>
<dbReference type="AlphaFoldDB" id="A0A8J5QAQ6"/>
<proteinExistence type="predicted"/>
<name>A0A8J5QAQ6_9ASCO</name>
<reference evidence="1 2" key="1">
    <citation type="journal article" date="2021" name="DNA Res.">
        <title>Genome analysis of Candida subhashii reveals its hybrid nature and dual mitochondrial genome conformations.</title>
        <authorList>
            <person name="Mixao V."/>
            <person name="Hegedusova E."/>
            <person name="Saus E."/>
            <person name="Pryszcz L.P."/>
            <person name="Cillingova A."/>
            <person name="Nosek J."/>
            <person name="Gabaldon T."/>
        </authorList>
    </citation>
    <scope>NUCLEOTIDE SEQUENCE [LARGE SCALE GENOMIC DNA]</scope>
    <source>
        <strain evidence="1 2">CBS 10753</strain>
    </source>
</reference>
<dbReference type="RefSeq" id="XP_049262069.1">
    <property type="nucleotide sequence ID" value="XM_049408644.1"/>
</dbReference>
<evidence type="ECO:0000313" key="2">
    <source>
        <dbReference type="Proteomes" id="UP000694255"/>
    </source>
</evidence>
<gene>
    <name evidence="1" type="ORF">J8A68_004662</name>
</gene>
<protein>
    <submittedName>
        <fullName evidence="1">Uncharacterized protein</fullName>
    </submittedName>
</protein>
<dbReference type="EMBL" id="JAGSYN010000195">
    <property type="protein sequence ID" value="KAG7661836.1"/>
    <property type="molecule type" value="Genomic_DNA"/>
</dbReference>
<keyword evidence="2" id="KW-1185">Reference proteome</keyword>